<name>F8X2A1_9BACT</name>
<reference evidence="2 3" key="1">
    <citation type="submission" date="2011-04" db="EMBL/GenBank/DDBJ databases">
        <title>The Genome Sequence of Dysgonomonas mossii DSM 22836.</title>
        <authorList>
            <consortium name="The Broad Institute Genome Sequencing Platform"/>
            <person name="Earl A."/>
            <person name="Ward D."/>
            <person name="Feldgarden M."/>
            <person name="Gevers D."/>
            <person name="Pudlo N."/>
            <person name="Martens E."/>
            <person name="Allen-Vercoe E."/>
            <person name="Young S.K."/>
            <person name="Zeng Q."/>
            <person name="Gargeya S."/>
            <person name="Fitzgerald M."/>
            <person name="Haas B."/>
            <person name="Abouelleil A."/>
            <person name="Alvarado L."/>
            <person name="Arachchi H.M."/>
            <person name="Berlin A."/>
            <person name="Brown A."/>
            <person name="Chapman S.B."/>
            <person name="Chen Z."/>
            <person name="Dunbar C."/>
            <person name="Freedman E."/>
            <person name="Gearin G."/>
            <person name="Gellesch M."/>
            <person name="Goldberg J."/>
            <person name="Griggs A."/>
            <person name="Gujja S."/>
            <person name="Heiman D."/>
            <person name="Howarth C."/>
            <person name="Larson L."/>
            <person name="Lui A."/>
            <person name="MacDonald P.J.P."/>
            <person name="Mehta T."/>
            <person name="Montmayeur A."/>
            <person name="Murphy C."/>
            <person name="Neiman D."/>
            <person name="Pearson M."/>
            <person name="Priest M."/>
            <person name="Roberts A."/>
            <person name="Saif S."/>
            <person name="Shea T."/>
            <person name="Shenoy N."/>
            <person name="Sisk P."/>
            <person name="Stolte C."/>
            <person name="Sykes S."/>
            <person name="Yandava C."/>
            <person name="Wortman J."/>
            <person name="Nusbaum C."/>
            <person name="Birren B."/>
        </authorList>
    </citation>
    <scope>NUCLEOTIDE SEQUENCE [LARGE SCALE GENOMIC DNA]</scope>
    <source>
        <strain evidence="2 3">DSM 22836</strain>
    </source>
</reference>
<gene>
    <name evidence="2" type="ORF">HMPREF9456_02181</name>
</gene>
<evidence type="ECO:0000313" key="3">
    <source>
        <dbReference type="Proteomes" id="UP000006420"/>
    </source>
</evidence>
<organism evidence="2 3">
    <name type="scientific">Dysgonomonas mossii DSM 22836</name>
    <dbReference type="NCBI Taxonomy" id="742767"/>
    <lineage>
        <taxon>Bacteria</taxon>
        <taxon>Pseudomonadati</taxon>
        <taxon>Bacteroidota</taxon>
        <taxon>Bacteroidia</taxon>
        <taxon>Bacteroidales</taxon>
        <taxon>Dysgonomonadaceae</taxon>
        <taxon>Dysgonomonas</taxon>
    </lineage>
</organism>
<protein>
    <submittedName>
        <fullName evidence="2">Uncharacterized protein</fullName>
    </submittedName>
</protein>
<feature type="transmembrane region" description="Helical" evidence="1">
    <location>
        <begin position="6"/>
        <end position="27"/>
    </location>
</feature>
<keyword evidence="3" id="KW-1185">Reference proteome</keyword>
<accession>F8X2A1</accession>
<proteinExistence type="predicted"/>
<dbReference type="Proteomes" id="UP000006420">
    <property type="component" value="Unassembled WGS sequence"/>
</dbReference>
<keyword evidence="1" id="KW-0472">Membrane</keyword>
<dbReference type="AlphaFoldDB" id="F8X2A1"/>
<keyword evidence="1" id="KW-0812">Transmembrane</keyword>
<evidence type="ECO:0000313" key="2">
    <source>
        <dbReference type="EMBL" id="EGK05917.1"/>
    </source>
</evidence>
<dbReference type="HOGENOM" id="CLU_3355874_0_0_10"/>
<sequence length="36" mass="4070">MDINAVNLVMLSVVVVSYLAFLVYCILNNLFKGKKH</sequence>
<keyword evidence="1" id="KW-1133">Transmembrane helix</keyword>
<evidence type="ECO:0000256" key="1">
    <source>
        <dbReference type="SAM" id="Phobius"/>
    </source>
</evidence>
<comment type="caution">
    <text evidence="2">The sequence shown here is derived from an EMBL/GenBank/DDBJ whole genome shotgun (WGS) entry which is preliminary data.</text>
</comment>
<dbReference type="EMBL" id="ADLW01000010">
    <property type="protein sequence ID" value="EGK05917.1"/>
    <property type="molecule type" value="Genomic_DNA"/>
</dbReference>